<dbReference type="Proteomes" id="UP001231924">
    <property type="component" value="Unassembled WGS sequence"/>
</dbReference>
<dbReference type="InterPro" id="IPR035197">
    <property type="entry name" value="DUF5313"/>
</dbReference>
<gene>
    <name evidence="2" type="ORF">QRT03_15065</name>
</gene>
<comment type="caution">
    <text evidence="2">The sequence shown here is derived from an EMBL/GenBank/DDBJ whole genome shotgun (WGS) entry which is preliminary data.</text>
</comment>
<name>A0ABT7M9C5_9PSEU</name>
<accession>A0ABT7M9C5</accession>
<feature type="transmembrane region" description="Helical" evidence="1">
    <location>
        <begin position="42"/>
        <end position="61"/>
    </location>
</feature>
<proteinExistence type="predicted"/>
<dbReference type="EMBL" id="JASVWF010000003">
    <property type="protein sequence ID" value="MDL5157285.1"/>
    <property type="molecule type" value="Genomic_DNA"/>
</dbReference>
<dbReference type="Pfam" id="PF17240">
    <property type="entry name" value="DUF5313"/>
    <property type="match status" value="1"/>
</dbReference>
<keyword evidence="3" id="KW-1185">Reference proteome</keyword>
<evidence type="ECO:0000256" key="1">
    <source>
        <dbReference type="SAM" id="Phobius"/>
    </source>
</evidence>
<keyword evidence="1" id="KW-0472">Membrane</keyword>
<sequence>MQSVRRPGPLWWLWYAYGGGLPERFSGWVLHDTTCRTWWLRHILRILVQIAPFAAAIIVFVPGPLWLRVMCALGGGIMGMIFAVAYVHETAEHRLLKAGFPVGTGVATRAERDREKDEAAAARYAARYRVPDDGS</sequence>
<feature type="transmembrane region" description="Helical" evidence="1">
    <location>
        <begin position="67"/>
        <end position="87"/>
    </location>
</feature>
<evidence type="ECO:0000313" key="2">
    <source>
        <dbReference type="EMBL" id="MDL5157285.1"/>
    </source>
</evidence>
<evidence type="ECO:0000313" key="3">
    <source>
        <dbReference type="Proteomes" id="UP001231924"/>
    </source>
</evidence>
<keyword evidence="1" id="KW-0812">Transmembrane</keyword>
<keyword evidence="1" id="KW-1133">Transmembrane helix</keyword>
<protein>
    <submittedName>
        <fullName evidence="2">DUF5313 family protein</fullName>
    </submittedName>
</protein>
<dbReference type="RefSeq" id="WP_286053720.1">
    <property type="nucleotide sequence ID" value="NZ_JASVWF010000003.1"/>
</dbReference>
<organism evidence="2 3">
    <name type="scientific">Actinomycetospora termitidis</name>
    <dbReference type="NCBI Taxonomy" id="3053470"/>
    <lineage>
        <taxon>Bacteria</taxon>
        <taxon>Bacillati</taxon>
        <taxon>Actinomycetota</taxon>
        <taxon>Actinomycetes</taxon>
        <taxon>Pseudonocardiales</taxon>
        <taxon>Pseudonocardiaceae</taxon>
        <taxon>Actinomycetospora</taxon>
    </lineage>
</organism>
<reference evidence="2 3" key="1">
    <citation type="submission" date="2023-06" db="EMBL/GenBank/DDBJ databases">
        <title>Actinomycetospora Odt1-22.</title>
        <authorList>
            <person name="Supong K."/>
        </authorList>
    </citation>
    <scope>NUCLEOTIDE SEQUENCE [LARGE SCALE GENOMIC DNA]</scope>
    <source>
        <strain evidence="2 3">Odt1-22</strain>
    </source>
</reference>